<protein>
    <submittedName>
        <fullName evidence="1">Uncharacterized protein</fullName>
    </submittedName>
</protein>
<reference evidence="1" key="1">
    <citation type="submission" date="2021-01" db="EMBL/GenBank/DDBJ databases">
        <title>Whole genome shotgun sequence of Rhizocola hellebori NBRC 109834.</title>
        <authorList>
            <person name="Komaki H."/>
            <person name="Tamura T."/>
        </authorList>
    </citation>
    <scope>NUCLEOTIDE SEQUENCE</scope>
    <source>
        <strain evidence="1">NBRC 109834</strain>
    </source>
</reference>
<name>A0A8J3Q8C5_9ACTN</name>
<evidence type="ECO:0000313" key="2">
    <source>
        <dbReference type="Proteomes" id="UP000612899"/>
    </source>
</evidence>
<evidence type="ECO:0000313" key="1">
    <source>
        <dbReference type="EMBL" id="GIH04955.1"/>
    </source>
</evidence>
<sequence>MGGGWNDTLYLPTAGRRVKLPERLVLVTTESNGLVSELATTLTLATMPAGPANNPEIVPNCASLAEAGTGNTASTTAIKTTARRRGDIDM</sequence>
<keyword evidence="2" id="KW-1185">Reference proteome</keyword>
<comment type="caution">
    <text evidence="1">The sequence shown here is derived from an EMBL/GenBank/DDBJ whole genome shotgun (WGS) entry which is preliminary data.</text>
</comment>
<dbReference type="AlphaFoldDB" id="A0A8J3Q8C5"/>
<gene>
    <name evidence="1" type="ORF">Rhe02_30220</name>
</gene>
<accession>A0A8J3Q8C5</accession>
<dbReference type="Proteomes" id="UP000612899">
    <property type="component" value="Unassembled WGS sequence"/>
</dbReference>
<dbReference type="EMBL" id="BONY01000015">
    <property type="protein sequence ID" value="GIH04955.1"/>
    <property type="molecule type" value="Genomic_DNA"/>
</dbReference>
<proteinExistence type="predicted"/>
<organism evidence="1 2">
    <name type="scientific">Rhizocola hellebori</name>
    <dbReference type="NCBI Taxonomy" id="1392758"/>
    <lineage>
        <taxon>Bacteria</taxon>
        <taxon>Bacillati</taxon>
        <taxon>Actinomycetota</taxon>
        <taxon>Actinomycetes</taxon>
        <taxon>Micromonosporales</taxon>
        <taxon>Micromonosporaceae</taxon>
        <taxon>Rhizocola</taxon>
    </lineage>
</organism>